<dbReference type="CAZy" id="GT4">
    <property type="family name" value="Glycosyltransferase Family 4"/>
</dbReference>
<dbReference type="HOGENOM" id="CLU_032290_0_0_9"/>
<proteinExistence type="predicted"/>
<comment type="caution">
    <text evidence="4">The sequence shown here is derived from an EMBL/GenBank/DDBJ whole genome shotgun (WGS) entry which is preliminary data.</text>
</comment>
<dbReference type="Gene3D" id="3.40.50.2000">
    <property type="entry name" value="Glycogen Phosphorylase B"/>
    <property type="match status" value="2"/>
</dbReference>
<gene>
    <name evidence="4" type="ORF">HMPREF0494_0616</name>
</gene>
<organism evidence="4 5">
    <name type="scientific">Limosilactobacillus antri DSM 16041</name>
    <dbReference type="NCBI Taxonomy" id="525309"/>
    <lineage>
        <taxon>Bacteria</taxon>
        <taxon>Bacillati</taxon>
        <taxon>Bacillota</taxon>
        <taxon>Bacilli</taxon>
        <taxon>Lactobacillales</taxon>
        <taxon>Lactobacillaceae</taxon>
        <taxon>Limosilactobacillus</taxon>
    </lineage>
</organism>
<dbReference type="PANTHER" id="PTHR46401">
    <property type="entry name" value="GLYCOSYLTRANSFERASE WBBK-RELATED"/>
    <property type="match status" value="1"/>
</dbReference>
<dbReference type="Pfam" id="PF00534">
    <property type="entry name" value="Glycos_transf_1"/>
    <property type="match status" value="1"/>
</dbReference>
<evidence type="ECO:0000313" key="5">
    <source>
        <dbReference type="Proteomes" id="UP000003675"/>
    </source>
</evidence>
<feature type="domain" description="Glycosyltransferase subfamily 4-like N-terminal" evidence="3">
    <location>
        <begin position="93"/>
        <end position="194"/>
    </location>
</feature>
<dbReference type="OrthoDB" id="9804196at2"/>
<keyword evidence="1 4" id="KW-0808">Transferase</keyword>
<dbReference type="SUPFAM" id="SSF53756">
    <property type="entry name" value="UDP-Glycosyltransferase/glycogen phosphorylase"/>
    <property type="match status" value="1"/>
</dbReference>
<dbReference type="CDD" id="cd03801">
    <property type="entry name" value="GT4_PimA-like"/>
    <property type="match status" value="1"/>
</dbReference>
<reference evidence="4 5" key="1">
    <citation type="submission" date="2009-09" db="EMBL/GenBank/DDBJ databases">
        <authorList>
            <person name="Qin X."/>
            <person name="Bachman B."/>
            <person name="Battles P."/>
            <person name="Bell A."/>
            <person name="Bess C."/>
            <person name="Bickham C."/>
            <person name="Chaboub L."/>
            <person name="Chen D."/>
            <person name="Coyle M."/>
            <person name="Deiros D.R."/>
            <person name="Dinh H."/>
            <person name="Forbes L."/>
            <person name="Fowler G."/>
            <person name="Francisco L."/>
            <person name="Fu Q."/>
            <person name="Gubbala S."/>
            <person name="Hale W."/>
            <person name="Han Y."/>
            <person name="Hemphill L."/>
            <person name="Highlander S.K."/>
            <person name="Hirani K."/>
            <person name="Hogues M."/>
            <person name="Jackson L."/>
            <person name="Jakkamsetti A."/>
            <person name="Javaid M."/>
            <person name="Jiang H."/>
            <person name="Korchina V."/>
            <person name="Kovar C."/>
            <person name="Lara F."/>
            <person name="Lee S."/>
            <person name="Mata R."/>
            <person name="Mathew T."/>
            <person name="Moen C."/>
            <person name="Morales K."/>
            <person name="Munidasa M."/>
            <person name="Nazareth L."/>
            <person name="Ngo R."/>
            <person name="Nguyen L."/>
            <person name="Okwuonu G."/>
            <person name="Ongeri F."/>
            <person name="Patil S."/>
            <person name="Petrosino J."/>
            <person name="Pham C."/>
            <person name="Pham P."/>
            <person name="Pu L.-L."/>
            <person name="Puazo M."/>
            <person name="Raj R."/>
            <person name="Reid J."/>
            <person name="Rouhana J."/>
            <person name="Saada N."/>
            <person name="Shang Y."/>
            <person name="Simmons D."/>
            <person name="Thornton R."/>
            <person name="Warren J."/>
            <person name="Weissenberger G."/>
            <person name="Zhang J."/>
            <person name="Zhang L."/>
            <person name="Zhou C."/>
            <person name="Zhu D."/>
            <person name="Muzny D."/>
            <person name="Worley K."/>
            <person name="Gibbs R."/>
        </authorList>
    </citation>
    <scope>NUCLEOTIDE SEQUENCE [LARGE SCALE GENOMIC DNA]</scope>
    <source>
        <strain evidence="4 5">DSM 16041</strain>
    </source>
</reference>
<dbReference type="EMBL" id="ACLL01000015">
    <property type="protein sequence ID" value="EEW54195.1"/>
    <property type="molecule type" value="Genomic_DNA"/>
</dbReference>
<dbReference type="PANTHER" id="PTHR46401:SF2">
    <property type="entry name" value="GLYCOSYLTRANSFERASE WBBK-RELATED"/>
    <property type="match status" value="1"/>
</dbReference>
<evidence type="ECO:0000313" key="4">
    <source>
        <dbReference type="EMBL" id="EEW54195.1"/>
    </source>
</evidence>
<evidence type="ECO:0000259" key="3">
    <source>
        <dbReference type="Pfam" id="PF13439"/>
    </source>
</evidence>
<sequence>MKILHVLAQLPAKTGSGVYFTNVIKGFPDEQNACIYGCYPDFTAPSLPATRQYPVIFPNQHCDFSLPGMSDVMPYPSTRYGDMTPQMIADWQKTFAQKIKEVLAEFKPDIIFCHHLWLLASLVCQLSPVPVYTFCHGTDIRQAKQHPDLLEKYVQHFHKLQHVFALSDFECKRINATYHIPTGKITVIGGGYDPAIFYPPKEHCSAQKAINVVFAGKISAAKGVFDLAKVFTTISKDFPNACLHLVGNASSSARDRLAPYLGNPHIKLYNVADQQQLANLYRRSDIFVLPSYYEGLGLVAIEALACDLRVVSTTIPALQEQLGPKVNDSGIINYVELPRIVNQDVPVEADLPAFHKRLQSSLEQQIQAVKEHKDFPADLHTEITKNSWPHLIKKIRQVIMFP</sequence>
<feature type="domain" description="Glycosyl transferase family 1" evidence="2">
    <location>
        <begin position="207"/>
        <end position="327"/>
    </location>
</feature>
<dbReference type="GO" id="GO:0016757">
    <property type="term" value="F:glycosyltransferase activity"/>
    <property type="evidence" value="ECO:0007669"/>
    <property type="project" value="UniProtKB-KW"/>
</dbReference>
<dbReference type="InterPro" id="IPR028098">
    <property type="entry name" value="Glyco_trans_4-like_N"/>
</dbReference>
<dbReference type="eggNOG" id="COG0438">
    <property type="taxonomic scope" value="Bacteria"/>
</dbReference>
<evidence type="ECO:0000259" key="2">
    <source>
        <dbReference type="Pfam" id="PF00534"/>
    </source>
</evidence>
<keyword evidence="4" id="KW-0328">Glycosyltransferase</keyword>
<evidence type="ECO:0000256" key="1">
    <source>
        <dbReference type="ARBA" id="ARBA00022679"/>
    </source>
</evidence>
<dbReference type="EC" id="2.4.-.-" evidence="4"/>
<protein>
    <submittedName>
        <fullName evidence="4">Glycosyltransferase, group 1 family protein</fullName>
        <ecNumber evidence="4">2.4.-.-</ecNumber>
    </submittedName>
</protein>
<accession>C8P5M4</accession>
<dbReference type="InterPro" id="IPR001296">
    <property type="entry name" value="Glyco_trans_1"/>
</dbReference>
<dbReference type="STRING" id="525309.HMPREF0494_0616"/>
<dbReference type="AlphaFoldDB" id="C8P5M4"/>
<dbReference type="Proteomes" id="UP000003675">
    <property type="component" value="Unassembled WGS sequence"/>
</dbReference>
<name>C8P5M4_9LACO</name>
<dbReference type="Pfam" id="PF13439">
    <property type="entry name" value="Glyco_transf_4"/>
    <property type="match status" value="1"/>
</dbReference>
<dbReference type="GO" id="GO:0009103">
    <property type="term" value="P:lipopolysaccharide biosynthetic process"/>
    <property type="evidence" value="ECO:0007669"/>
    <property type="project" value="TreeGrafter"/>
</dbReference>
<dbReference type="RefSeq" id="WP_007123919.1">
    <property type="nucleotide sequence ID" value="NZ_AZDK01000009.1"/>
</dbReference>